<comment type="caution">
    <text evidence="2">The sequence shown here is derived from an EMBL/GenBank/DDBJ whole genome shotgun (WGS) entry which is preliminary data.</text>
</comment>
<dbReference type="PANTHER" id="PTHR34297">
    <property type="entry name" value="HYPOTHETICAL CYTOSOLIC PROTEIN-RELATED"/>
    <property type="match status" value="1"/>
</dbReference>
<reference evidence="2" key="1">
    <citation type="submission" date="2010-05" db="EMBL/GenBank/DDBJ databases">
        <authorList>
            <person name="Muzny D."/>
            <person name="Qin X."/>
            <person name="Buhay C."/>
            <person name="Dugan-Rocha S."/>
            <person name="Ding Y."/>
            <person name="Chen G."/>
            <person name="Hawes A."/>
            <person name="Holder M."/>
            <person name="Jhangiani S."/>
            <person name="Johnson A."/>
            <person name="Khan Z."/>
            <person name="Li Z."/>
            <person name="Liu W."/>
            <person name="Liu X."/>
            <person name="Perez L."/>
            <person name="Shen H."/>
            <person name="Wang Q."/>
            <person name="Watt J."/>
            <person name="Xi L."/>
            <person name="Xin Y."/>
            <person name="Zhou J."/>
            <person name="Deng J."/>
            <person name="Jiang H."/>
            <person name="Liu Y."/>
            <person name="Qu J."/>
            <person name="Song X.-Z."/>
            <person name="Zhang L."/>
            <person name="Villasana D."/>
            <person name="Johnson A."/>
            <person name="Liu J."/>
            <person name="Liyanage D."/>
            <person name="Lorensuhewa L."/>
            <person name="Robinson T."/>
            <person name="Song A."/>
            <person name="Song B.-B."/>
            <person name="Dinh H."/>
            <person name="Thornton R."/>
            <person name="Coyle M."/>
            <person name="Francisco L."/>
            <person name="Jackson L."/>
            <person name="Javaid M."/>
            <person name="Korchina V."/>
            <person name="Kovar C."/>
            <person name="Mata R."/>
            <person name="Mathew T."/>
            <person name="Ngo R."/>
            <person name="Nguyen L."/>
            <person name="Nguyen N."/>
            <person name="Okwuonu G."/>
            <person name="Ongeri F."/>
            <person name="Pham C."/>
            <person name="Simmons D."/>
            <person name="Wilczek-Boney K."/>
            <person name="Hale W."/>
            <person name="Jakkamsetti A."/>
            <person name="Pham P."/>
            <person name="Ruth R."/>
            <person name="San Lucas F."/>
            <person name="Warren J."/>
            <person name="Zhang J."/>
            <person name="Zhao Z."/>
            <person name="Zhou C."/>
            <person name="Zhu D."/>
            <person name="Lee S."/>
            <person name="Bess C."/>
            <person name="Blankenburg K."/>
            <person name="Forbes L."/>
            <person name="Fu Q."/>
            <person name="Gubbala S."/>
            <person name="Hirani K."/>
            <person name="Jayaseelan J.C."/>
            <person name="Lara F."/>
            <person name="Munidasa M."/>
            <person name="Palculict T."/>
            <person name="Patil S."/>
            <person name="Pu L.-L."/>
            <person name="Saada N."/>
            <person name="Tang L."/>
            <person name="Weissenberger G."/>
            <person name="Zhu Y."/>
            <person name="Hemphill L."/>
            <person name="Shang Y."/>
            <person name="Youmans B."/>
            <person name="Ayvaz T."/>
            <person name="Ross M."/>
            <person name="Santibanez J."/>
            <person name="Aqrawi P."/>
            <person name="Gross S."/>
            <person name="Joshi V."/>
            <person name="Fowler G."/>
            <person name="Nazareth L."/>
            <person name="Reid J."/>
            <person name="Worley K."/>
            <person name="Petrosino J."/>
            <person name="Highlander S."/>
            <person name="Gibbs R."/>
        </authorList>
    </citation>
    <scope>NUCLEOTIDE SEQUENCE [LARGE SCALE GENOMIC DNA]</scope>
    <source>
        <strain evidence="2">MN8</strain>
    </source>
</reference>
<comment type="similarity">
    <text evidence="1">Belongs to the asp23 family.</text>
</comment>
<dbReference type="EMBL" id="ACJA02000004">
    <property type="protein sequence ID" value="EFH94532.1"/>
    <property type="molecule type" value="Genomic_DNA"/>
</dbReference>
<dbReference type="SMR" id="A0A0E1X538"/>
<proteinExistence type="inferred from homology"/>
<evidence type="ECO:0000313" key="2">
    <source>
        <dbReference type="EMBL" id="EFH94532.1"/>
    </source>
</evidence>
<organism evidence="2">
    <name type="scientific">Staphylococcus aureus subsp. aureus MN8</name>
    <dbReference type="NCBI Taxonomy" id="548470"/>
    <lineage>
        <taxon>Bacteria</taxon>
        <taxon>Bacillati</taxon>
        <taxon>Bacillota</taxon>
        <taxon>Bacilli</taxon>
        <taxon>Bacillales</taxon>
        <taxon>Staphylococcaceae</taxon>
        <taxon>Staphylococcus</taxon>
    </lineage>
</organism>
<evidence type="ECO:0000256" key="1">
    <source>
        <dbReference type="ARBA" id="ARBA00005721"/>
    </source>
</evidence>
<dbReference type="AlphaFoldDB" id="A0A0E1X538"/>
<name>A0A0E1X538_STAAU</name>
<dbReference type="Proteomes" id="UP000003455">
    <property type="component" value="Chromosome"/>
</dbReference>
<accession>A0A0E1X538</accession>
<dbReference type="RefSeq" id="WP_000241588.1">
    <property type="nucleotide sequence ID" value="NZ_CM000952.1"/>
</dbReference>
<sequence>MVKVTDYSNSKLGKVEIAPEVLSVIASIATSEVEGITGHFAELKETNLEKVSRKNLSRDLKIESKEDGIYIDVYCALKHGVNISKTANKIQTSIFNSISNMTAIEPKQINIHITQIVIEK</sequence>
<dbReference type="PANTHER" id="PTHR34297:SF1">
    <property type="entry name" value="ASP23_GLS24 FAMILY ENVELOPE STRESS RESPONSE PROTEIN"/>
    <property type="match status" value="1"/>
</dbReference>
<dbReference type="Pfam" id="PF03780">
    <property type="entry name" value="Asp23"/>
    <property type="match status" value="1"/>
</dbReference>
<gene>
    <name evidence="2" type="ORF">HMPREF0769_12153</name>
</gene>
<protein>
    <submittedName>
        <fullName evidence="2">Uncharacterized protein</fullName>
    </submittedName>
</protein>
<dbReference type="InterPro" id="IPR005531">
    <property type="entry name" value="Asp23"/>
</dbReference>
<dbReference type="HOGENOM" id="CLU_113198_4_0_9"/>
<dbReference type="GeneID" id="66839715"/>